<proteinExistence type="predicted"/>
<evidence type="ECO:0000313" key="2">
    <source>
        <dbReference type="Proteomes" id="UP000007797"/>
    </source>
</evidence>
<organism evidence="1 2">
    <name type="scientific">Cavenderia fasciculata</name>
    <name type="common">Slime mold</name>
    <name type="synonym">Dictyostelium fasciculatum</name>
    <dbReference type="NCBI Taxonomy" id="261658"/>
    <lineage>
        <taxon>Eukaryota</taxon>
        <taxon>Amoebozoa</taxon>
        <taxon>Evosea</taxon>
        <taxon>Eumycetozoa</taxon>
        <taxon>Dictyostelia</taxon>
        <taxon>Acytosteliales</taxon>
        <taxon>Cavenderiaceae</taxon>
        <taxon>Cavenderia</taxon>
    </lineage>
</organism>
<gene>
    <name evidence="1" type="ORF">DFA_03617</name>
</gene>
<dbReference type="SUPFAM" id="SSF88723">
    <property type="entry name" value="PIN domain-like"/>
    <property type="match status" value="1"/>
</dbReference>
<dbReference type="Gene3D" id="3.40.50.1010">
    <property type="entry name" value="5'-nuclease"/>
    <property type="match status" value="1"/>
</dbReference>
<dbReference type="InterPro" id="IPR029060">
    <property type="entry name" value="PIN-like_dom_sf"/>
</dbReference>
<dbReference type="KEGG" id="dfa:DFA_03617"/>
<sequence>MSPKLIEMKSLKQLYSIESEGIHLKYDEKEHGQRRLLCIDFDNLICSLDTEYQLRQQRLIRSNQINVVSTLQFREFMETSLRKLLETGFKLVFFSDGVESEEKANSTKVERFGTRAKNYKSFGERIWDPTKKISSYSSKPSNILAYEEVYHILLHLIDQGHPIEWSLCKKEGDLELIQYAHKYKEILYGILSNDNDFFFANVGSDCTLVTTGDLGFNLEHGFRKFIPYNFKTTCQRLNFKHNSLLVILFVLIHTELGAKDKSLDYFIKLTNTLFPVEDEEWLTSSDNVDTIVERITDAYKLNEFRQTVCKELYLSSQPKILANVHQDWSLTEFNGIFSKFINPRKLISSTLFRPSLVSINIDHNELVHWRDDSSQYITYLTAPVRTNIYSMFCSKPVTERLIDFNAKDLVQTIQRDLVKVPITALESYQNESIDTITRLKTFYQMANVQWPDNQFGDEMTPELKSIPVWHHFVIASWLFILKCKDWKIVDEDEFDCFLLHSLFLRYGLGKTILTSAPQSPNSNHVEYFKGTIDRYNCHQYQIYVFFNLMLLNCYQISACLNLDPDQTRPAPSQFSDGDLYQLLSKSVTINIYNPKNVKDYKPTPNQNNNNVIGIDNRLFTKYQSIIQSNKPLMNDFKLIKSIIKPSLPQYK</sequence>
<reference evidence="2" key="1">
    <citation type="journal article" date="2011" name="Genome Res.">
        <title>Phylogeny-wide analysis of social amoeba genomes highlights ancient origins for complex intercellular communication.</title>
        <authorList>
            <person name="Heidel A.J."/>
            <person name="Lawal H.M."/>
            <person name="Felder M."/>
            <person name="Schilde C."/>
            <person name="Helps N.R."/>
            <person name="Tunggal B."/>
            <person name="Rivero F."/>
            <person name="John U."/>
            <person name="Schleicher M."/>
            <person name="Eichinger L."/>
            <person name="Platzer M."/>
            <person name="Noegel A.A."/>
            <person name="Schaap P."/>
            <person name="Gloeckner G."/>
        </authorList>
    </citation>
    <scope>NUCLEOTIDE SEQUENCE [LARGE SCALE GENOMIC DNA]</scope>
    <source>
        <strain evidence="2">SH3</strain>
    </source>
</reference>
<evidence type="ECO:0000313" key="1">
    <source>
        <dbReference type="EMBL" id="EGG25368.1"/>
    </source>
</evidence>
<name>F4PID9_CACFS</name>
<dbReference type="Proteomes" id="UP000007797">
    <property type="component" value="Unassembled WGS sequence"/>
</dbReference>
<dbReference type="AlphaFoldDB" id="F4PID9"/>
<dbReference type="GeneID" id="14876916"/>
<accession>F4PID9</accession>
<dbReference type="RefSeq" id="XP_004363219.1">
    <property type="nucleotide sequence ID" value="XM_004363162.1"/>
</dbReference>
<protein>
    <submittedName>
        <fullName evidence="1">Uncharacterized protein</fullName>
    </submittedName>
</protein>
<keyword evidence="2" id="KW-1185">Reference proteome</keyword>
<dbReference type="EMBL" id="GL883006">
    <property type="protein sequence ID" value="EGG25368.1"/>
    <property type="molecule type" value="Genomic_DNA"/>
</dbReference>